<dbReference type="Gene3D" id="1.10.3330.10">
    <property type="entry name" value="Oxo-4-hydroxy-4-carboxy-5-ureidoimidazoline decarboxylase"/>
    <property type="match status" value="1"/>
</dbReference>
<evidence type="ECO:0000256" key="4">
    <source>
        <dbReference type="ARBA" id="ARBA00022631"/>
    </source>
</evidence>
<comment type="caution">
    <text evidence="9">The sequence shown here is derived from an EMBL/GenBank/DDBJ whole genome shotgun (WGS) entry which is preliminary data.</text>
</comment>
<organism evidence="9 10">
    <name type="scientific">Arthrobacter horti</name>
    <dbReference type="NCBI Taxonomy" id="3068273"/>
    <lineage>
        <taxon>Bacteria</taxon>
        <taxon>Bacillati</taxon>
        <taxon>Actinomycetota</taxon>
        <taxon>Actinomycetes</taxon>
        <taxon>Micrococcales</taxon>
        <taxon>Micrococcaceae</taxon>
        <taxon>Arthrobacter</taxon>
    </lineage>
</organism>
<keyword evidence="10" id="KW-1185">Reference proteome</keyword>
<dbReference type="SUPFAM" id="SSF158694">
    <property type="entry name" value="UraD-Like"/>
    <property type="match status" value="1"/>
</dbReference>
<proteinExistence type="predicted"/>
<keyword evidence="6" id="KW-0456">Lyase</keyword>
<comment type="pathway">
    <text evidence="2">Purine metabolism; urate degradation; (S)-allantoin from urate: step 3/3.</text>
</comment>
<evidence type="ECO:0000259" key="8">
    <source>
        <dbReference type="Pfam" id="PF09349"/>
    </source>
</evidence>
<evidence type="ECO:0000256" key="7">
    <source>
        <dbReference type="SAM" id="Coils"/>
    </source>
</evidence>
<sequence length="185" mass="20760">MNTSIGSLGVQRLNELSHDEFIKVLPELCHLPVEDWAVDVERQRPFADFDDLITKAQSAVTALSDDNVVASHVGLRRLGTRHDGFSGRRLRWAKQESARMDRDEEALQELNEAQDAYEAKFGHVVLIYATGLTNDDMLAALRRRVTHSPEAENDEIRVELGKLVALRLTKLVAELDDPEASLTES</sequence>
<evidence type="ECO:0000256" key="5">
    <source>
        <dbReference type="ARBA" id="ARBA00022793"/>
    </source>
</evidence>
<dbReference type="Pfam" id="PF09349">
    <property type="entry name" value="OHCU_decarbox"/>
    <property type="match status" value="1"/>
</dbReference>
<comment type="catalytic activity">
    <reaction evidence="1">
        <text>5-hydroxy-2-oxo-4-ureido-2,5-dihydro-1H-imidazole-5-carboxylate + H(+) = (S)-allantoin + CO2</text>
        <dbReference type="Rhea" id="RHEA:26301"/>
        <dbReference type="ChEBI" id="CHEBI:15378"/>
        <dbReference type="ChEBI" id="CHEBI:15678"/>
        <dbReference type="ChEBI" id="CHEBI:16526"/>
        <dbReference type="ChEBI" id="CHEBI:58639"/>
        <dbReference type="EC" id="4.1.1.97"/>
    </reaction>
</comment>
<dbReference type="InterPro" id="IPR018020">
    <property type="entry name" value="OHCU_decarboxylase"/>
</dbReference>
<dbReference type="EC" id="4.1.1.97" evidence="3"/>
<accession>A0ABT9IK62</accession>
<protein>
    <recommendedName>
        <fullName evidence="3">2-oxo-4-hydroxy-4-carboxy-5-ureidoimidazoline decarboxylase</fullName>
        <ecNumber evidence="3">4.1.1.97</ecNumber>
    </recommendedName>
</protein>
<feature type="coiled-coil region" evidence="7">
    <location>
        <begin position="93"/>
        <end position="120"/>
    </location>
</feature>
<evidence type="ECO:0000256" key="1">
    <source>
        <dbReference type="ARBA" id="ARBA00001163"/>
    </source>
</evidence>
<evidence type="ECO:0000256" key="3">
    <source>
        <dbReference type="ARBA" id="ARBA00012257"/>
    </source>
</evidence>
<keyword evidence="7" id="KW-0175">Coiled coil</keyword>
<dbReference type="PANTHER" id="PTHR43466">
    <property type="entry name" value="2-OXO-4-HYDROXY-4-CARBOXY-5-UREIDOIMIDAZOLINE DECARBOXYLASE-RELATED"/>
    <property type="match status" value="1"/>
</dbReference>
<dbReference type="PANTHER" id="PTHR43466:SF1">
    <property type="entry name" value="2-OXO-4-HYDROXY-4-CARBOXY-5-UREIDOIMIDAZOLINE DECARBOXYLASE-RELATED"/>
    <property type="match status" value="1"/>
</dbReference>
<dbReference type="EMBL" id="JAVALS010000001">
    <property type="protein sequence ID" value="MDP5225981.1"/>
    <property type="molecule type" value="Genomic_DNA"/>
</dbReference>
<keyword evidence="4" id="KW-0659">Purine metabolism</keyword>
<dbReference type="Proteomes" id="UP001232725">
    <property type="component" value="Unassembled WGS sequence"/>
</dbReference>
<name>A0ABT9IK62_9MICC</name>
<dbReference type="InterPro" id="IPR036778">
    <property type="entry name" value="OHCU_decarboxylase_sf"/>
</dbReference>
<evidence type="ECO:0000256" key="6">
    <source>
        <dbReference type="ARBA" id="ARBA00023239"/>
    </source>
</evidence>
<evidence type="ECO:0000313" key="9">
    <source>
        <dbReference type="EMBL" id="MDP5225981.1"/>
    </source>
</evidence>
<keyword evidence="5" id="KW-0210">Decarboxylase</keyword>
<reference evidence="9 10" key="1">
    <citation type="submission" date="2023-08" db="EMBL/GenBank/DDBJ databases">
        <title>Arthrobacter horti sp. nov., isolated from forest soil.</title>
        <authorList>
            <person name="Park M."/>
        </authorList>
    </citation>
    <scope>NUCLEOTIDE SEQUENCE [LARGE SCALE GENOMIC DNA]</scope>
    <source>
        <strain evidence="9 10">YJM1</strain>
    </source>
</reference>
<evidence type="ECO:0000256" key="2">
    <source>
        <dbReference type="ARBA" id="ARBA00004754"/>
    </source>
</evidence>
<feature type="domain" description="Oxo-4-hydroxy-4-carboxy-5-ureidoimidazoline decarboxylase" evidence="8">
    <location>
        <begin position="14"/>
        <end position="168"/>
    </location>
</feature>
<dbReference type="RefSeq" id="WP_305995014.1">
    <property type="nucleotide sequence ID" value="NZ_JAVALS010000001.1"/>
</dbReference>
<evidence type="ECO:0000313" key="10">
    <source>
        <dbReference type="Proteomes" id="UP001232725"/>
    </source>
</evidence>
<gene>
    <name evidence="9" type="ORF">Q9R02_02315</name>
</gene>